<accession>A0A285H047</accession>
<dbReference type="InterPro" id="IPR024300">
    <property type="entry name" value="SipL_SPOCS_dom"/>
</dbReference>
<organism evidence="2 3">
    <name type="scientific">Orenia metallireducens</name>
    <dbReference type="NCBI Taxonomy" id="1413210"/>
    <lineage>
        <taxon>Bacteria</taxon>
        <taxon>Bacillati</taxon>
        <taxon>Bacillota</taxon>
        <taxon>Clostridia</taxon>
        <taxon>Halanaerobiales</taxon>
        <taxon>Halobacteroidaceae</taxon>
        <taxon>Orenia</taxon>
    </lineage>
</organism>
<dbReference type="AlphaFoldDB" id="A0A285H047"/>
<dbReference type="PANTHER" id="PTHR33734:SF22">
    <property type="entry name" value="MEMBRANE-BOUND LYTIC MUREIN TRANSGLYCOSYLASE D"/>
    <property type="match status" value="1"/>
</dbReference>
<dbReference type="SMART" id="SM00257">
    <property type="entry name" value="LysM"/>
    <property type="match status" value="1"/>
</dbReference>
<sequence length="544" mass="61013">MAINFKEEQVRVEYVIGEDTVRESITKEVTIPVTEKPDIERILEVNTKVESTEVTVEEGGVTIDGVIEVGVMYVADTTEGDQPVHYFHGELTFSNFVDIPEAEDYMSAYVDVDILRSSYDFIDERTVEVTVVLKKFAKVFDYRQMTIITDVTGIREELVEKELLRIENVVGENTYQVVVEGIVDVPTVKPAIERVLKVEGGALEDKNVEITDGAVIVDGQFEVGVMYVADTTADDTPGTQPVHFFEGGLTFSEVIDVPDADEDMSSFTEVKVKRWDYTITNGNRQVEVRAVIEVFVKVTEPKQVMVVTGIDSDRVEVEEELLRVEEVIGEDTVSETITEDLIVPDVKPNIERILETNAQLSNTTCIVEDGGVLVTSEVEGSVLYVADTTADDSPGTQPVHYFHRPFNIENFINIPEAEAGMSCHSDIEIKKVKGNRLNNRTVEMVVTLRKFAKVTNFRQLTIVTDIVVVSPVVDRDECERPSKIIYVVQAGDTLYKIAKRYRTTVDAIVDANNLDNPDYLEVGQKLIIPRCIIDDRDQPRRPRG</sequence>
<dbReference type="Proteomes" id="UP000219573">
    <property type="component" value="Unassembled WGS sequence"/>
</dbReference>
<dbReference type="STRING" id="1413210.U472_15700"/>
<dbReference type="InterPro" id="IPR018392">
    <property type="entry name" value="LysM"/>
</dbReference>
<dbReference type="CDD" id="cd00118">
    <property type="entry name" value="LysM"/>
    <property type="match status" value="1"/>
</dbReference>
<dbReference type="Pfam" id="PF12673">
    <property type="entry name" value="SipL"/>
    <property type="match status" value="3"/>
</dbReference>
<proteinExistence type="predicted"/>
<dbReference type="PROSITE" id="PS51782">
    <property type="entry name" value="LYSM"/>
    <property type="match status" value="1"/>
</dbReference>
<dbReference type="EMBL" id="OBDZ01000012">
    <property type="protein sequence ID" value="SNY28914.1"/>
    <property type="molecule type" value="Genomic_DNA"/>
</dbReference>
<evidence type="ECO:0000313" key="3">
    <source>
        <dbReference type="Proteomes" id="UP000219573"/>
    </source>
</evidence>
<evidence type="ECO:0000259" key="1">
    <source>
        <dbReference type="PROSITE" id="PS51782"/>
    </source>
</evidence>
<dbReference type="Pfam" id="PF01476">
    <property type="entry name" value="LysM"/>
    <property type="match status" value="1"/>
</dbReference>
<protein>
    <recommendedName>
        <fullName evidence="1">LysM domain-containing protein</fullName>
    </recommendedName>
</protein>
<dbReference type="OrthoDB" id="9779340at2"/>
<dbReference type="Gene3D" id="3.10.350.10">
    <property type="entry name" value="LysM domain"/>
    <property type="match status" value="1"/>
</dbReference>
<keyword evidence="3" id="KW-1185">Reference proteome</keyword>
<dbReference type="SUPFAM" id="SSF54106">
    <property type="entry name" value="LysM domain"/>
    <property type="match status" value="1"/>
</dbReference>
<dbReference type="GO" id="GO:0008932">
    <property type="term" value="F:lytic endotransglycosylase activity"/>
    <property type="evidence" value="ECO:0007669"/>
    <property type="project" value="TreeGrafter"/>
</dbReference>
<dbReference type="RefSeq" id="WP_097017858.1">
    <property type="nucleotide sequence ID" value="NZ_OBDZ01000012.1"/>
</dbReference>
<dbReference type="PANTHER" id="PTHR33734">
    <property type="entry name" value="LYSM DOMAIN-CONTAINING GPI-ANCHORED PROTEIN 2"/>
    <property type="match status" value="1"/>
</dbReference>
<dbReference type="InterPro" id="IPR036779">
    <property type="entry name" value="LysM_dom_sf"/>
</dbReference>
<reference evidence="3" key="1">
    <citation type="submission" date="2017-09" db="EMBL/GenBank/DDBJ databases">
        <authorList>
            <person name="Varghese N."/>
            <person name="Submissions S."/>
        </authorList>
    </citation>
    <scope>NUCLEOTIDE SEQUENCE [LARGE SCALE GENOMIC DNA]</scope>
    <source>
        <strain evidence="3">MSL47</strain>
    </source>
</reference>
<gene>
    <name evidence="2" type="ORF">SAMN06265827_11274</name>
</gene>
<name>A0A285H047_9FIRM</name>
<evidence type="ECO:0000313" key="2">
    <source>
        <dbReference type="EMBL" id="SNY28914.1"/>
    </source>
</evidence>
<feature type="domain" description="LysM" evidence="1">
    <location>
        <begin position="484"/>
        <end position="528"/>
    </location>
</feature>